<reference evidence="1" key="1">
    <citation type="journal article" date="2014" name="Front. Microbiol.">
        <title>High frequency of phylogenetically diverse reductive dehalogenase-homologous genes in deep subseafloor sedimentary metagenomes.</title>
        <authorList>
            <person name="Kawai M."/>
            <person name="Futagami T."/>
            <person name="Toyoda A."/>
            <person name="Takaki Y."/>
            <person name="Nishi S."/>
            <person name="Hori S."/>
            <person name="Arai W."/>
            <person name="Tsubouchi T."/>
            <person name="Morono Y."/>
            <person name="Uchiyama I."/>
            <person name="Ito T."/>
            <person name="Fujiyama A."/>
            <person name="Inagaki F."/>
            <person name="Takami H."/>
        </authorList>
    </citation>
    <scope>NUCLEOTIDE SEQUENCE</scope>
    <source>
        <strain evidence="1">Expedition CK06-06</strain>
    </source>
</reference>
<accession>X1QM76</accession>
<feature type="non-terminal residue" evidence="1">
    <location>
        <position position="1"/>
    </location>
</feature>
<comment type="caution">
    <text evidence="1">The sequence shown here is derived from an EMBL/GenBank/DDBJ whole genome shotgun (WGS) entry which is preliminary data.</text>
</comment>
<sequence length="32" mass="3219">PGLIPAKLLPTGGEIIPPTRESVIASPKAVPV</sequence>
<evidence type="ECO:0000313" key="1">
    <source>
        <dbReference type="EMBL" id="GAI69348.1"/>
    </source>
</evidence>
<gene>
    <name evidence="1" type="ORF">S12H4_06392</name>
</gene>
<dbReference type="AlphaFoldDB" id="X1QM76"/>
<proteinExistence type="predicted"/>
<name>X1QM76_9ZZZZ</name>
<dbReference type="EMBL" id="BARW01002238">
    <property type="protein sequence ID" value="GAI69348.1"/>
    <property type="molecule type" value="Genomic_DNA"/>
</dbReference>
<protein>
    <submittedName>
        <fullName evidence="1">Uncharacterized protein</fullName>
    </submittedName>
</protein>
<organism evidence="1">
    <name type="scientific">marine sediment metagenome</name>
    <dbReference type="NCBI Taxonomy" id="412755"/>
    <lineage>
        <taxon>unclassified sequences</taxon>
        <taxon>metagenomes</taxon>
        <taxon>ecological metagenomes</taxon>
    </lineage>
</organism>